<keyword evidence="6 10" id="KW-0418">Kinase</keyword>
<evidence type="ECO:0000313" key="10">
    <source>
        <dbReference type="EMBL" id="EPZ32971.1"/>
    </source>
</evidence>
<evidence type="ECO:0000256" key="3">
    <source>
        <dbReference type="ARBA" id="ARBA00016296"/>
    </source>
</evidence>
<dbReference type="GO" id="GO:0005829">
    <property type="term" value="C:cytosol"/>
    <property type="evidence" value="ECO:0007669"/>
    <property type="project" value="TreeGrafter"/>
</dbReference>
<dbReference type="AlphaFoldDB" id="A0A075ARR3"/>
<keyword evidence="7" id="KW-0067">ATP-binding</keyword>
<keyword evidence="5" id="KW-0547">Nucleotide-binding</keyword>
<dbReference type="HAMAP" id="MF_00328">
    <property type="entry name" value="Guanylate_kinase"/>
    <property type="match status" value="1"/>
</dbReference>
<evidence type="ECO:0000256" key="6">
    <source>
        <dbReference type="ARBA" id="ARBA00022777"/>
    </source>
</evidence>
<evidence type="ECO:0000313" key="11">
    <source>
        <dbReference type="Proteomes" id="UP000030755"/>
    </source>
</evidence>
<dbReference type="PROSITE" id="PS50052">
    <property type="entry name" value="GUANYLATE_KINASE_2"/>
    <property type="match status" value="1"/>
</dbReference>
<dbReference type="InterPro" id="IPR020590">
    <property type="entry name" value="Guanylate_kinase_CS"/>
</dbReference>
<evidence type="ECO:0000256" key="2">
    <source>
        <dbReference type="ARBA" id="ARBA00012961"/>
    </source>
</evidence>
<dbReference type="SUPFAM" id="SSF52540">
    <property type="entry name" value="P-loop containing nucleoside triphosphate hydrolases"/>
    <property type="match status" value="1"/>
</dbReference>
<evidence type="ECO:0000256" key="4">
    <source>
        <dbReference type="ARBA" id="ARBA00022679"/>
    </source>
</evidence>
<evidence type="ECO:0000256" key="1">
    <source>
        <dbReference type="ARBA" id="ARBA00005790"/>
    </source>
</evidence>
<keyword evidence="11" id="KW-1185">Reference proteome</keyword>
<dbReference type="GO" id="GO:0005524">
    <property type="term" value="F:ATP binding"/>
    <property type="evidence" value="ECO:0007669"/>
    <property type="project" value="UniProtKB-KW"/>
</dbReference>
<dbReference type="EC" id="2.7.4.8" evidence="2"/>
<protein>
    <recommendedName>
        <fullName evidence="3">Guanylate kinase</fullName>
        <ecNumber evidence="2">2.7.4.8</ecNumber>
    </recommendedName>
    <alternativeName>
        <fullName evidence="8">GMP kinase</fullName>
    </alternativeName>
</protein>
<evidence type="ECO:0000256" key="5">
    <source>
        <dbReference type="ARBA" id="ARBA00022741"/>
    </source>
</evidence>
<dbReference type="InterPro" id="IPR017665">
    <property type="entry name" value="Guanylate_kinase"/>
</dbReference>
<feature type="domain" description="Guanylate kinase-like" evidence="9">
    <location>
        <begin position="16"/>
        <end position="198"/>
    </location>
</feature>
<dbReference type="InterPro" id="IPR008145">
    <property type="entry name" value="GK/Ca_channel_bsu"/>
</dbReference>
<dbReference type="GO" id="GO:0046711">
    <property type="term" value="P:GDP biosynthetic process"/>
    <property type="evidence" value="ECO:0007669"/>
    <property type="project" value="EnsemblFungi"/>
</dbReference>
<evidence type="ECO:0000256" key="8">
    <source>
        <dbReference type="ARBA" id="ARBA00030128"/>
    </source>
</evidence>
<organism evidence="10 11">
    <name type="scientific">Rozella allomycis (strain CSF55)</name>
    <dbReference type="NCBI Taxonomy" id="988480"/>
    <lineage>
        <taxon>Eukaryota</taxon>
        <taxon>Fungi</taxon>
        <taxon>Fungi incertae sedis</taxon>
        <taxon>Cryptomycota</taxon>
        <taxon>Cryptomycota incertae sedis</taxon>
        <taxon>Rozella</taxon>
    </lineage>
</organism>
<evidence type="ECO:0000256" key="7">
    <source>
        <dbReference type="ARBA" id="ARBA00022840"/>
    </source>
</evidence>
<sequence length="203" mass="22763">MPTGQTTTSFSFKMTKRPIVLSGPSGAGKSTLIKKLFVDFPNRFGFSVSHTTRGPRPGETHGKDYFFISREKFEEDVNSGKFIEHAEFSGNHYGTSIDAVLEVSKSGKQCILDIDMQGVLSLKRSSLNPFYVSIQPPSIEILENRLKGRGTETDESIKKRLIAARKEIEFSKTAGVFDLIIINDDLERSYQKLKKFIEENSSV</sequence>
<dbReference type="PROSITE" id="PS00856">
    <property type="entry name" value="GUANYLATE_KINASE_1"/>
    <property type="match status" value="1"/>
</dbReference>
<dbReference type="SMART" id="SM00072">
    <property type="entry name" value="GuKc"/>
    <property type="match status" value="1"/>
</dbReference>
<dbReference type="CDD" id="cd00071">
    <property type="entry name" value="GMPK"/>
    <property type="match status" value="1"/>
</dbReference>
<dbReference type="OMA" id="EWAVVHG"/>
<gene>
    <name evidence="10" type="ORF">O9G_003702</name>
</gene>
<dbReference type="Proteomes" id="UP000030755">
    <property type="component" value="Unassembled WGS sequence"/>
</dbReference>
<dbReference type="InterPro" id="IPR027417">
    <property type="entry name" value="P-loop_NTPase"/>
</dbReference>
<dbReference type="EMBL" id="KE561091">
    <property type="protein sequence ID" value="EPZ32971.1"/>
    <property type="molecule type" value="Genomic_DNA"/>
</dbReference>
<accession>A0A075ARR3</accession>
<dbReference type="FunFam" id="3.40.50.300:FF:000776">
    <property type="entry name" value="Guanylate kinase 2"/>
    <property type="match status" value="1"/>
</dbReference>
<dbReference type="STRING" id="988480.A0A075ARR3"/>
<dbReference type="PANTHER" id="PTHR23117">
    <property type="entry name" value="GUANYLATE KINASE-RELATED"/>
    <property type="match status" value="1"/>
</dbReference>
<dbReference type="Pfam" id="PF00625">
    <property type="entry name" value="Guanylate_kin"/>
    <property type="match status" value="1"/>
</dbReference>
<evidence type="ECO:0000259" key="9">
    <source>
        <dbReference type="PROSITE" id="PS50052"/>
    </source>
</evidence>
<dbReference type="Gene3D" id="3.40.50.300">
    <property type="entry name" value="P-loop containing nucleotide triphosphate hydrolases"/>
    <property type="match status" value="1"/>
</dbReference>
<dbReference type="PANTHER" id="PTHR23117:SF13">
    <property type="entry name" value="GUANYLATE KINASE"/>
    <property type="match status" value="1"/>
</dbReference>
<proteinExistence type="inferred from homology"/>
<comment type="similarity">
    <text evidence="1">Belongs to the guanylate kinase family.</text>
</comment>
<name>A0A075ARR3_ROZAC</name>
<dbReference type="InterPro" id="IPR008144">
    <property type="entry name" value="Guanylate_kin-like_dom"/>
</dbReference>
<dbReference type="HOGENOM" id="CLU_001715_0_2_1"/>
<dbReference type="GO" id="GO:0004385">
    <property type="term" value="F:GMP kinase activity"/>
    <property type="evidence" value="ECO:0007669"/>
    <property type="project" value="UniProtKB-EC"/>
</dbReference>
<dbReference type="NCBIfam" id="TIGR03263">
    <property type="entry name" value="guanyl_kin"/>
    <property type="match status" value="1"/>
</dbReference>
<reference evidence="10 11" key="1">
    <citation type="journal article" date="2013" name="Curr. Biol.">
        <title>Shared signatures of parasitism and phylogenomics unite Cryptomycota and microsporidia.</title>
        <authorList>
            <person name="James T.Y."/>
            <person name="Pelin A."/>
            <person name="Bonen L."/>
            <person name="Ahrendt S."/>
            <person name="Sain D."/>
            <person name="Corradi N."/>
            <person name="Stajich J.E."/>
        </authorList>
    </citation>
    <scope>NUCLEOTIDE SEQUENCE [LARGE SCALE GENOMIC DNA]</scope>
    <source>
        <strain evidence="10 11">CSF55</strain>
    </source>
</reference>
<keyword evidence="4 10" id="KW-0808">Transferase</keyword>
<dbReference type="OrthoDB" id="6334211at2759"/>